<keyword evidence="3" id="KW-0378">Hydrolase</keyword>
<evidence type="ECO:0000259" key="2">
    <source>
        <dbReference type="Pfam" id="PF00144"/>
    </source>
</evidence>
<dbReference type="RefSeq" id="WP_315722499.1">
    <property type="nucleotide sequence ID" value="NZ_JAVUPU010000001.1"/>
</dbReference>
<dbReference type="Proteomes" id="UP001259572">
    <property type="component" value="Unassembled WGS sequence"/>
</dbReference>
<evidence type="ECO:0000313" key="4">
    <source>
        <dbReference type="Proteomes" id="UP001259572"/>
    </source>
</evidence>
<accession>A0ABU3Q2Q0</accession>
<keyword evidence="4" id="KW-1185">Reference proteome</keyword>
<dbReference type="InterPro" id="IPR050491">
    <property type="entry name" value="AmpC-like"/>
</dbReference>
<evidence type="ECO:0000313" key="3">
    <source>
        <dbReference type="EMBL" id="MDT9597349.1"/>
    </source>
</evidence>
<name>A0ABU3Q2Q0_9SPHN</name>
<dbReference type="SUPFAM" id="SSF56601">
    <property type="entry name" value="beta-lactamase/transpeptidase-like"/>
    <property type="match status" value="1"/>
</dbReference>
<dbReference type="EC" id="3.1.1.103" evidence="3"/>
<keyword evidence="1" id="KW-0732">Signal</keyword>
<gene>
    <name evidence="3" type="ORF">RQX22_00095</name>
</gene>
<dbReference type="InterPro" id="IPR001466">
    <property type="entry name" value="Beta-lactam-related"/>
</dbReference>
<dbReference type="EMBL" id="JAVUPU010000001">
    <property type="protein sequence ID" value="MDT9597349.1"/>
    <property type="molecule type" value="Genomic_DNA"/>
</dbReference>
<feature type="signal peptide" evidence="1">
    <location>
        <begin position="1"/>
        <end position="25"/>
    </location>
</feature>
<feature type="domain" description="Beta-lactamase-related" evidence="2">
    <location>
        <begin position="37"/>
        <end position="351"/>
    </location>
</feature>
<dbReference type="Gene3D" id="3.40.710.10">
    <property type="entry name" value="DD-peptidase/beta-lactamase superfamily"/>
    <property type="match status" value="1"/>
</dbReference>
<dbReference type="InterPro" id="IPR006311">
    <property type="entry name" value="TAT_signal"/>
</dbReference>
<reference evidence="3 4" key="1">
    <citation type="submission" date="2023-05" db="EMBL/GenBank/DDBJ databases">
        <authorList>
            <person name="Guo Y."/>
        </authorList>
    </citation>
    <scope>NUCLEOTIDE SEQUENCE [LARGE SCALE GENOMIC DNA]</scope>
    <source>
        <strain evidence="3 4">GR2756</strain>
    </source>
</reference>
<protein>
    <submittedName>
        <fullName evidence="3">Serine hydrolase domain-containing protein</fullName>
        <ecNumber evidence="3">3.1.1.103</ecNumber>
    </submittedName>
</protein>
<dbReference type="InterPro" id="IPR012338">
    <property type="entry name" value="Beta-lactam/transpept-like"/>
</dbReference>
<comment type="caution">
    <text evidence="3">The sequence shown here is derived from an EMBL/GenBank/DDBJ whole genome shotgun (WGS) entry which is preliminary data.</text>
</comment>
<dbReference type="PANTHER" id="PTHR46825">
    <property type="entry name" value="D-ALANYL-D-ALANINE-CARBOXYPEPTIDASE/ENDOPEPTIDASE AMPH"/>
    <property type="match status" value="1"/>
</dbReference>
<dbReference type="PROSITE" id="PS51318">
    <property type="entry name" value="TAT"/>
    <property type="match status" value="1"/>
</dbReference>
<sequence length="566" mass="61103">MNISRRHLLGAAAAAGAMMPFRAIAQGASADALAAEFDAWARAQVAAGGPGMTVGVWQGGKTLLTRAYGIADMETGRALTVPTPFHVASVSKQFAAMAVGLLAHEGKVDLDADIRNYLPWMPDFGATIRVEHLIHHVSGLRDQWTLALAQGLDIRDLLTQDRMKNLLRNQRMLNFAPGSDFSYCNSGFTLLAEIVTAVAGQDLQLFAKARMFDPLGMKYSHFIQQAGALIPNRAQSYAKDYPGRPGWQRVPLNYETWGATSLSTNIEDLLAWEVELLHPKVLPQALVDRAAAPYRLTDGRVLQYGFGMMNGTISGRPAVHHSGGDAAFRTWAGRFPEHDAAIVILRNDAGNPLQVTGKLVDIYLPAPAGRKPSPKPLAATDPRVTSLVGSWYIDGGTLMTIAQGTAGIVLQSPQGPGQPLTVYDDDTFDAGQYRGGYYRVHRDPGGRPVKIEPTDDSPIVSPIAFYEPATVHVPDAKELAAIAGSYRSAELDTTYVFAVADGVLTSWTLRGGAPLKWRPSISGRFDTFDALFPFSMAAAPGSDGKVAAIFLEMGRSRKLRFDRVSA</sequence>
<organism evidence="3 4">
    <name type="scientific">Sphingosinicella rhizophila</name>
    <dbReference type="NCBI Taxonomy" id="3050082"/>
    <lineage>
        <taxon>Bacteria</taxon>
        <taxon>Pseudomonadati</taxon>
        <taxon>Pseudomonadota</taxon>
        <taxon>Alphaproteobacteria</taxon>
        <taxon>Sphingomonadales</taxon>
        <taxon>Sphingosinicellaceae</taxon>
        <taxon>Sphingosinicella</taxon>
    </lineage>
</organism>
<evidence type="ECO:0000256" key="1">
    <source>
        <dbReference type="SAM" id="SignalP"/>
    </source>
</evidence>
<dbReference type="GO" id="GO:0016787">
    <property type="term" value="F:hydrolase activity"/>
    <property type="evidence" value="ECO:0007669"/>
    <property type="project" value="UniProtKB-KW"/>
</dbReference>
<dbReference type="Pfam" id="PF00144">
    <property type="entry name" value="Beta-lactamase"/>
    <property type="match status" value="1"/>
</dbReference>
<feature type="chain" id="PRO_5046983473" evidence="1">
    <location>
        <begin position="26"/>
        <end position="566"/>
    </location>
</feature>
<dbReference type="PANTHER" id="PTHR46825:SF9">
    <property type="entry name" value="BETA-LACTAMASE-RELATED DOMAIN-CONTAINING PROTEIN"/>
    <property type="match status" value="1"/>
</dbReference>
<proteinExistence type="predicted"/>